<evidence type="ECO:0000259" key="5">
    <source>
        <dbReference type="Pfam" id="PF01061"/>
    </source>
</evidence>
<comment type="subcellular location">
    <subcellularLocation>
        <location evidence="1">Membrane</location>
        <topology evidence="1">Multi-pass membrane protein</topology>
    </subcellularLocation>
</comment>
<evidence type="ECO:0000256" key="2">
    <source>
        <dbReference type="ARBA" id="ARBA00022692"/>
    </source>
</evidence>
<evidence type="ECO:0000256" key="3">
    <source>
        <dbReference type="ARBA" id="ARBA00022989"/>
    </source>
</evidence>
<sequence length="92" mass="10563">MALSLFRFVAAAGRTLVVANTLGTLVLQLTFVLGGFIIAKDDIEPWMIWGYYISPMMYGQNAIVMNEFLDKRWSKVRNHFSITWVTFLQTAR</sequence>
<gene>
    <name evidence="6" type="ORF">Fmac_006483</name>
</gene>
<keyword evidence="2" id="KW-0812">Transmembrane</keyword>
<dbReference type="Pfam" id="PF01061">
    <property type="entry name" value="ABC2_membrane"/>
    <property type="match status" value="1"/>
</dbReference>
<evidence type="ECO:0000313" key="6">
    <source>
        <dbReference type="EMBL" id="KAL2345198.1"/>
    </source>
</evidence>
<protein>
    <recommendedName>
        <fullName evidence="5">ABC-2 type transporter transmembrane domain-containing protein</fullName>
    </recommendedName>
</protein>
<dbReference type="PANTHER" id="PTHR48040:SF60">
    <property type="entry name" value="ABC TRANSPORTER DOMAIN-CONTAINING PROTEIN"/>
    <property type="match status" value="1"/>
</dbReference>
<evidence type="ECO:0000256" key="4">
    <source>
        <dbReference type="ARBA" id="ARBA00023136"/>
    </source>
</evidence>
<dbReference type="InterPro" id="IPR013525">
    <property type="entry name" value="ABC2_TM"/>
</dbReference>
<organism evidence="6 7">
    <name type="scientific">Flemingia macrophylla</name>
    <dbReference type="NCBI Taxonomy" id="520843"/>
    <lineage>
        <taxon>Eukaryota</taxon>
        <taxon>Viridiplantae</taxon>
        <taxon>Streptophyta</taxon>
        <taxon>Embryophyta</taxon>
        <taxon>Tracheophyta</taxon>
        <taxon>Spermatophyta</taxon>
        <taxon>Magnoliopsida</taxon>
        <taxon>eudicotyledons</taxon>
        <taxon>Gunneridae</taxon>
        <taxon>Pentapetalae</taxon>
        <taxon>rosids</taxon>
        <taxon>fabids</taxon>
        <taxon>Fabales</taxon>
        <taxon>Fabaceae</taxon>
        <taxon>Papilionoideae</taxon>
        <taxon>50 kb inversion clade</taxon>
        <taxon>NPAAA clade</taxon>
        <taxon>indigoferoid/millettioid clade</taxon>
        <taxon>Phaseoleae</taxon>
        <taxon>Flemingia</taxon>
    </lineage>
</organism>
<feature type="domain" description="ABC-2 type transporter transmembrane" evidence="5">
    <location>
        <begin position="1"/>
        <end position="68"/>
    </location>
</feature>
<dbReference type="PANTHER" id="PTHR48040">
    <property type="entry name" value="PLEIOTROPIC DRUG RESISTANCE PROTEIN 1-LIKE ISOFORM X1"/>
    <property type="match status" value="1"/>
</dbReference>
<dbReference type="GO" id="GO:0016020">
    <property type="term" value="C:membrane"/>
    <property type="evidence" value="ECO:0007669"/>
    <property type="project" value="UniProtKB-SubCell"/>
</dbReference>
<accession>A0ABD1NC77</accession>
<name>A0ABD1NC77_9FABA</name>
<dbReference type="Proteomes" id="UP001603857">
    <property type="component" value="Unassembled WGS sequence"/>
</dbReference>
<keyword evidence="3" id="KW-1133">Transmembrane helix</keyword>
<dbReference type="AlphaFoldDB" id="A0ABD1NC77"/>
<dbReference type="EMBL" id="JBGMDY010000002">
    <property type="protein sequence ID" value="KAL2345198.1"/>
    <property type="molecule type" value="Genomic_DNA"/>
</dbReference>
<evidence type="ECO:0000313" key="7">
    <source>
        <dbReference type="Proteomes" id="UP001603857"/>
    </source>
</evidence>
<evidence type="ECO:0000256" key="1">
    <source>
        <dbReference type="ARBA" id="ARBA00004141"/>
    </source>
</evidence>
<proteinExistence type="predicted"/>
<keyword evidence="4" id="KW-0472">Membrane</keyword>
<reference evidence="6 7" key="1">
    <citation type="submission" date="2024-08" db="EMBL/GenBank/DDBJ databases">
        <title>Insights into the chromosomal genome structure of Flemingia macrophylla.</title>
        <authorList>
            <person name="Ding Y."/>
            <person name="Zhao Y."/>
            <person name="Bi W."/>
            <person name="Wu M."/>
            <person name="Zhao G."/>
            <person name="Gong Y."/>
            <person name="Li W."/>
            <person name="Zhang P."/>
        </authorList>
    </citation>
    <scope>NUCLEOTIDE SEQUENCE [LARGE SCALE GENOMIC DNA]</scope>
    <source>
        <strain evidence="6">DYQJB</strain>
        <tissue evidence="6">Leaf</tissue>
    </source>
</reference>
<comment type="caution">
    <text evidence="6">The sequence shown here is derived from an EMBL/GenBank/DDBJ whole genome shotgun (WGS) entry which is preliminary data.</text>
</comment>
<keyword evidence="7" id="KW-1185">Reference proteome</keyword>